<accession>A0ABR0SBJ2</accession>
<sequence length="508" mass="58130">MSSRPGNGPNFHRQRSQDSEYDDTPQSPAVILPSLRTLNSPRDRDGSRTLPPPTPYHRYWATIARRVHRTQRLRSFEEMPPAFADDSMDQTWHSSPRRTGRTRDSAEVRPPSDFEDLDRSLDEANTHLRALLDLTTHTHLTTPPLPYTTPTLPPILRPHDYPDDNRRNKRRKLESDRPSNGFKGFRYGKYGQVEVGELKMEIVSCDGGIYSGESQVPVSYAAENILKNDLSVYCTKGNRCNIILRHQGSTVFTLQELVIKAPASTNYSHPVREGMVFIAMDQDDMFNRTAQYYIQYAQTQRNRGSWARRSYLYRADEDDDSRVPQMPEEFAVNLPDFRITTECSDDEDDDEYGSRPFREPPPNIGSLPFENQDSDSDDLRNPFGSEDQADDLLLHHSRRQIIQEARRERERDSAGNVSLEEALDAHINATQEALRAVGGGELLTPHARFFIEKRKSKCTIRFDPPVSGRFILLKMWSSQHESGSNIDIQSVTARGFAGPRYFPAVELR</sequence>
<comment type="caution">
    <text evidence="2">The sequence shown here is derived from an EMBL/GenBank/DDBJ whole genome shotgun (WGS) entry which is preliminary data.</text>
</comment>
<evidence type="ECO:0008006" key="4">
    <source>
        <dbReference type="Google" id="ProtNLM"/>
    </source>
</evidence>
<gene>
    <name evidence="2" type="ORF">PT974_10691</name>
</gene>
<protein>
    <recommendedName>
        <fullName evidence="4">Eukaryotic translation initiation factor 6</fullName>
    </recommendedName>
</protein>
<evidence type="ECO:0000313" key="3">
    <source>
        <dbReference type="Proteomes" id="UP001338125"/>
    </source>
</evidence>
<organism evidence="2 3">
    <name type="scientific">Cladobotryum mycophilum</name>
    <dbReference type="NCBI Taxonomy" id="491253"/>
    <lineage>
        <taxon>Eukaryota</taxon>
        <taxon>Fungi</taxon>
        <taxon>Dikarya</taxon>
        <taxon>Ascomycota</taxon>
        <taxon>Pezizomycotina</taxon>
        <taxon>Sordariomycetes</taxon>
        <taxon>Hypocreomycetidae</taxon>
        <taxon>Hypocreales</taxon>
        <taxon>Hypocreaceae</taxon>
        <taxon>Cladobotryum</taxon>
    </lineage>
</organism>
<feature type="compositionally biased region" description="Basic and acidic residues" evidence="1">
    <location>
        <begin position="157"/>
        <end position="166"/>
    </location>
</feature>
<feature type="compositionally biased region" description="Pro residues" evidence="1">
    <location>
        <begin position="143"/>
        <end position="156"/>
    </location>
</feature>
<feature type="region of interest" description="Disordered" evidence="1">
    <location>
        <begin position="1"/>
        <end position="56"/>
    </location>
</feature>
<feature type="region of interest" description="Disordered" evidence="1">
    <location>
        <begin position="139"/>
        <end position="180"/>
    </location>
</feature>
<dbReference type="EMBL" id="JAVFKD010000015">
    <property type="protein sequence ID" value="KAK5989191.1"/>
    <property type="molecule type" value="Genomic_DNA"/>
</dbReference>
<evidence type="ECO:0000313" key="2">
    <source>
        <dbReference type="EMBL" id="KAK5989191.1"/>
    </source>
</evidence>
<feature type="compositionally biased region" description="Basic and acidic residues" evidence="1">
    <location>
        <begin position="101"/>
        <end position="118"/>
    </location>
</feature>
<feature type="region of interest" description="Disordered" evidence="1">
    <location>
        <begin position="338"/>
        <end position="390"/>
    </location>
</feature>
<dbReference type="Proteomes" id="UP001338125">
    <property type="component" value="Unassembled WGS sequence"/>
</dbReference>
<reference evidence="2 3" key="1">
    <citation type="submission" date="2024-01" db="EMBL/GenBank/DDBJ databases">
        <title>Complete genome of Cladobotryum mycophilum ATHUM6906.</title>
        <authorList>
            <person name="Christinaki A.C."/>
            <person name="Myridakis A.I."/>
            <person name="Kouvelis V.N."/>
        </authorList>
    </citation>
    <scope>NUCLEOTIDE SEQUENCE [LARGE SCALE GENOMIC DNA]</scope>
    <source>
        <strain evidence="2 3">ATHUM6906</strain>
    </source>
</reference>
<proteinExistence type="predicted"/>
<name>A0ABR0SBJ2_9HYPO</name>
<keyword evidence="3" id="KW-1185">Reference proteome</keyword>
<feature type="region of interest" description="Disordered" evidence="1">
    <location>
        <begin position="80"/>
        <end position="118"/>
    </location>
</feature>
<evidence type="ECO:0000256" key="1">
    <source>
        <dbReference type="SAM" id="MobiDB-lite"/>
    </source>
</evidence>